<name>A0A200QSG2_MACCD</name>
<comment type="caution">
    <text evidence="5">The sequence shown here is derived from an EMBL/GenBank/DDBJ whole genome shotgun (WGS) entry which is preliminary data.</text>
</comment>
<organism evidence="5 6">
    <name type="scientific">Macleaya cordata</name>
    <name type="common">Five-seeded plume-poppy</name>
    <name type="synonym">Bocconia cordata</name>
    <dbReference type="NCBI Taxonomy" id="56857"/>
    <lineage>
        <taxon>Eukaryota</taxon>
        <taxon>Viridiplantae</taxon>
        <taxon>Streptophyta</taxon>
        <taxon>Embryophyta</taxon>
        <taxon>Tracheophyta</taxon>
        <taxon>Spermatophyta</taxon>
        <taxon>Magnoliopsida</taxon>
        <taxon>Ranunculales</taxon>
        <taxon>Papaveraceae</taxon>
        <taxon>Papaveroideae</taxon>
        <taxon>Macleaya</taxon>
    </lineage>
</organism>
<accession>A0A200QSG2</accession>
<dbReference type="OrthoDB" id="673185at2759"/>
<gene>
    <name evidence="5" type="ORF">BVC80_8771g9</name>
</gene>
<feature type="compositionally biased region" description="Basic and acidic residues" evidence="4">
    <location>
        <begin position="546"/>
        <end position="562"/>
    </location>
</feature>
<dbReference type="InterPro" id="IPR008545">
    <property type="entry name" value="Web"/>
</dbReference>
<dbReference type="AlphaFoldDB" id="A0A200QSG2"/>
<dbReference type="GO" id="GO:0005829">
    <property type="term" value="C:cytosol"/>
    <property type="evidence" value="ECO:0007669"/>
    <property type="project" value="TreeGrafter"/>
</dbReference>
<reference evidence="5 6" key="1">
    <citation type="journal article" date="2017" name="Mol. Plant">
        <title>The Genome of Medicinal Plant Macleaya cordata Provides New Insights into Benzylisoquinoline Alkaloids Metabolism.</title>
        <authorList>
            <person name="Liu X."/>
            <person name="Liu Y."/>
            <person name="Huang P."/>
            <person name="Ma Y."/>
            <person name="Qing Z."/>
            <person name="Tang Q."/>
            <person name="Cao H."/>
            <person name="Cheng P."/>
            <person name="Zheng Y."/>
            <person name="Yuan Z."/>
            <person name="Zhou Y."/>
            <person name="Liu J."/>
            <person name="Tang Z."/>
            <person name="Zhuo Y."/>
            <person name="Zhang Y."/>
            <person name="Yu L."/>
            <person name="Huang J."/>
            <person name="Yang P."/>
            <person name="Peng Q."/>
            <person name="Zhang J."/>
            <person name="Jiang W."/>
            <person name="Zhang Z."/>
            <person name="Lin K."/>
            <person name="Ro D.K."/>
            <person name="Chen X."/>
            <person name="Xiong X."/>
            <person name="Shang Y."/>
            <person name="Huang S."/>
            <person name="Zeng J."/>
        </authorList>
    </citation>
    <scope>NUCLEOTIDE SEQUENCE [LARGE SCALE GENOMIC DNA]</scope>
    <source>
        <strain evidence="6">cv. BLH2017</strain>
        <tissue evidence="5">Root</tissue>
    </source>
</reference>
<evidence type="ECO:0000256" key="3">
    <source>
        <dbReference type="SAM" id="Coils"/>
    </source>
</evidence>
<protein>
    <submittedName>
        <fullName evidence="5">WEB family</fullName>
    </submittedName>
</protein>
<feature type="region of interest" description="Disordered" evidence="4">
    <location>
        <begin position="543"/>
        <end position="578"/>
    </location>
</feature>
<dbReference type="GO" id="GO:0009904">
    <property type="term" value="P:chloroplast accumulation movement"/>
    <property type="evidence" value="ECO:0007669"/>
    <property type="project" value="TreeGrafter"/>
</dbReference>
<dbReference type="PANTHER" id="PTHR32054:SF17">
    <property type="entry name" value="EXPRESSED PROTEIN"/>
    <property type="match status" value="1"/>
</dbReference>
<evidence type="ECO:0000256" key="4">
    <source>
        <dbReference type="SAM" id="MobiDB-lite"/>
    </source>
</evidence>
<evidence type="ECO:0000313" key="6">
    <source>
        <dbReference type="Proteomes" id="UP000195402"/>
    </source>
</evidence>
<dbReference type="Gene3D" id="1.20.5.1700">
    <property type="match status" value="1"/>
</dbReference>
<keyword evidence="6" id="KW-1185">Reference proteome</keyword>
<feature type="coiled-coil region" evidence="3">
    <location>
        <begin position="227"/>
        <end position="408"/>
    </location>
</feature>
<sequence>MGEVDTKPIESVQAALSLFGEKNDPRKYRSTSSEGIQDSEEKDLDLLLKDLANYKVQVEVKESAYKQALLKLDIYQQVVDELSTKLKTSEARREKHLEECREARNCINELESKIKDLSDQLVETEKNKEQLLCALNELKATQEELLDTKAELAAIEESKLAATIHAEIMEIAVIAEKERTEELLKRTSELNEAILLLKLAVMEAEKEKSTLSDREHVEEMRKQMEMIEEWEKQLLAKTILIDSLQLELNQVKESHSSSAQAASDAINDLNQLKSELELSKRVNADQAIYVKSMETELNQLKLELENANEEVSRLSRWIEMLTGEINNCKGEMDEIRGQESEAQVEIAMLKAELHKGRSKLASAQAAEARAKSVKSGLYRAVQQLALEADEAKKESRRLRQEAEETGSSFTFNSHFDDFTQELEVTTPQVKSLVSMVEERRDGFDPQIMISMLEYESLIRKAEKADQAVISPTQVALNLIASDSESELDALKKKLEASMAEIEELKCSAEKAVNRAEMAERAKEAVEDQLRKWREQKQRRRVALASLREESAPKESKPSKFEKTPSMYQPLGKVLNMKF</sequence>
<dbReference type="PANTHER" id="PTHR32054">
    <property type="entry name" value="HEAVY CHAIN, PUTATIVE, EXPRESSED-RELATED-RELATED"/>
    <property type="match status" value="1"/>
</dbReference>
<keyword evidence="2 3" id="KW-0175">Coiled coil</keyword>
<comment type="similarity">
    <text evidence="1">Belongs to the WEB family.</text>
</comment>
<dbReference type="OMA" id="WDQSGYI"/>
<evidence type="ECO:0000256" key="2">
    <source>
        <dbReference type="ARBA" id="ARBA00023054"/>
    </source>
</evidence>
<feature type="coiled-coil region" evidence="3">
    <location>
        <begin position="72"/>
        <end position="158"/>
    </location>
</feature>
<dbReference type="EMBL" id="MVGT01001146">
    <property type="protein sequence ID" value="OVA13391.1"/>
    <property type="molecule type" value="Genomic_DNA"/>
</dbReference>
<dbReference type="GO" id="GO:0009903">
    <property type="term" value="P:chloroplast avoidance movement"/>
    <property type="evidence" value="ECO:0007669"/>
    <property type="project" value="TreeGrafter"/>
</dbReference>
<dbReference type="STRING" id="56857.A0A200QSG2"/>
<dbReference type="Pfam" id="PF05701">
    <property type="entry name" value="WEMBL"/>
    <property type="match status" value="2"/>
</dbReference>
<dbReference type="Proteomes" id="UP000195402">
    <property type="component" value="Unassembled WGS sequence"/>
</dbReference>
<proteinExistence type="inferred from homology"/>
<dbReference type="InParanoid" id="A0A200QSG2"/>
<evidence type="ECO:0000313" key="5">
    <source>
        <dbReference type="EMBL" id="OVA13391.1"/>
    </source>
</evidence>
<evidence type="ECO:0000256" key="1">
    <source>
        <dbReference type="ARBA" id="ARBA00005485"/>
    </source>
</evidence>